<name>A0A4R5A8H6_9ACTN</name>
<dbReference type="GO" id="GO:0006355">
    <property type="term" value="P:regulation of DNA-templated transcription"/>
    <property type="evidence" value="ECO:0007669"/>
    <property type="project" value="InterPro"/>
</dbReference>
<evidence type="ECO:0000313" key="2">
    <source>
        <dbReference type="EMBL" id="TDD67406.1"/>
    </source>
</evidence>
<dbReference type="InterPro" id="IPR000792">
    <property type="entry name" value="Tscrpt_reg_LuxR_C"/>
</dbReference>
<dbReference type="Proteomes" id="UP000295217">
    <property type="component" value="Unassembled WGS sequence"/>
</dbReference>
<evidence type="ECO:0000313" key="3">
    <source>
        <dbReference type="Proteomes" id="UP000295217"/>
    </source>
</evidence>
<dbReference type="SUPFAM" id="SSF46785">
    <property type="entry name" value="Winged helix' DNA-binding domain"/>
    <property type="match status" value="1"/>
</dbReference>
<dbReference type="InterPro" id="IPR051797">
    <property type="entry name" value="TrmB-like"/>
</dbReference>
<protein>
    <submittedName>
        <fullName evidence="2">TrmB family transcriptional regulator</fullName>
    </submittedName>
</protein>
<dbReference type="EMBL" id="SMLB01000029">
    <property type="protein sequence ID" value="TDD67406.1"/>
    <property type="molecule type" value="Genomic_DNA"/>
</dbReference>
<accession>A0A4R5A8H6</accession>
<gene>
    <name evidence="2" type="ORF">E1262_19210</name>
</gene>
<keyword evidence="3" id="KW-1185">Reference proteome</keyword>
<comment type="caution">
    <text evidence="2">The sequence shown here is derived from an EMBL/GenBank/DDBJ whole genome shotgun (WGS) entry which is preliminary data.</text>
</comment>
<feature type="domain" description="HTH luxR-type" evidence="1">
    <location>
        <begin position="261"/>
        <end position="318"/>
    </location>
</feature>
<dbReference type="PANTHER" id="PTHR34293:SF1">
    <property type="entry name" value="HTH-TYPE TRANSCRIPTIONAL REGULATOR TRMBL2"/>
    <property type="match status" value="1"/>
</dbReference>
<dbReference type="InterPro" id="IPR002831">
    <property type="entry name" value="Tscrpt_reg_TrmB_N"/>
</dbReference>
<dbReference type="InterPro" id="IPR036390">
    <property type="entry name" value="WH_DNA-bd_sf"/>
</dbReference>
<dbReference type="GO" id="GO:0003677">
    <property type="term" value="F:DNA binding"/>
    <property type="evidence" value="ECO:0007669"/>
    <property type="project" value="InterPro"/>
</dbReference>
<organism evidence="2 3">
    <name type="scientific">Jiangella aurantiaca</name>
    <dbReference type="NCBI Taxonomy" id="2530373"/>
    <lineage>
        <taxon>Bacteria</taxon>
        <taxon>Bacillati</taxon>
        <taxon>Actinomycetota</taxon>
        <taxon>Actinomycetes</taxon>
        <taxon>Jiangellales</taxon>
        <taxon>Jiangellaceae</taxon>
        <taxon>Jiangella</taxon>
    </lineage>
</organism>
<sequence length="339" mass="36694">MLEAAGVTAVEEQVYGALVDSPADTAAAIATRLGLSFGETTAALASLESKGLMSRTADRTPRFLATPPDIAIEPLILQRQAELHETRRAVDELLRRYRASRRPREAAELVEVVVGRPAVAQRFQQLQRRAEREVLVLVKPPFAIPHEANDTELDLLARGVTARAVYERSVLESDGGSAAVARYVAAGEQARVVDELPVKFALIDGSEAFVPLTQDDSETEPTFMVVHRSGLLAALIALFESLWERAFELSALTARPADGRPSWLPPADAQLVSLLLAGLTDKAIATQLGLSLRTVHRRISALLDRAQVSTRLQLGWHAAQHGWLDGYTPGPGVAGQRSP</sequence>
<evidence type="ECO:0000259" key="1">
    <source>
        <dbReference type="SMART" id="SM00421"/>
    </source>
</evidence>
<dbReference type="RefSeq" id="WP_132104746.1">
    <property type="nucleotide sequence ID" value="NZ_SMLB01000029.1"/>
</dbReference>
<dbReference type="Pfam" id="PF01978">
    <property type="entry name" value="TrmB"/>
    <property type="match status" value="1"/>
</dbReference>
<dbReference type="PANTHER" id="PTHR34293">
    <property type="entry name" value="HTH-TYPE TRANSCRIPTIONAL REGULATOR TRMBL2"/>
    <property type="match status" value="1"/>
</dbReference>
<dbReference type="OrthoDB" id="3369460at2"/>
<proteinExistence type="predicted"/>
<dbReference type="SUPFAM" id="SSF46894">
    <property type="entry name" value="C-terminal effector domain of the bipartite response regulators"/>
    <property type="match status" value="1"/>
</dbReference>
<dbReference type="AlphaFoldDB" id="A0A4R5A8H6"/>
<dbReference type="InterPro" id="IPR036388">
    <property type="entry name" value="WH-like_DNA-bd_sf"/>
</dbReference>
<dbReference type="InterPro" id="IPR016032">
    <property type="entry name" value="Sig_transdc_resp-reg_C-effctor"/>
</dbReference>
<reference evidence="2 3" key="1">
    <citation type="submission" date="2019-02" db="EMBL/GenBank/DDBJ databases">
        <title>Draft genome sequences of novel Actinobacteria.</title>
        <authorList>
            <person name="Sahin N."/>
            <person name="Ay H."/>
            <person name="Saygin H."/>
        </authorList>
    </citation>
    <scope>NUCLEOTIDE SEQUENCE [LARGE SCALE GENOMIC DNA]</scope>
    <source>
        <strain evidence="2 3">8K307</strain>
    </source>
</reference>
<dbReference type="SMART" id="SM00421">
    <property type="entry name" value="HTH_LUXR"/>
    <property type="match status" value="1"/>
</dbReference>
<dbReference type="Gene3D" id="1.10.10.10">
    <property type="entry name" value="Winged helix-like DNA-binding domain superfamily/Winged helix DNA-binding domain"/>
    <property type="match status" value="2"/>
</dbReference>